<protein>
    <recommendedName>
        <fullName evidence="3">Rhodopsin domain-containing protein</fullName>
    </recommendedName>
</protein>
<dbReference type="AlphaFoldDB" id="A0A136JI39"/>
<evidence type="ECO:0000256" key="1">
    <source>
        <dbReference type="SAM" id="MobiDB-lite"/>
    </source>
</evidence>
<reference evidence="5" key="1">
    <citation type="submission" date="2016-02" db="EMBL/GenBank/DDBJ databases">
        <title>Draft genome sequence of Microdochium bolleyi, a fungal endophyte of beachgrass.</title>
        <authorList>
            <consortium name="DOE Joint Genome Institute"/>
            <person name="David A.S."/>
            <person name="May G."/>
            <person name="Haridas S."/>
            <person name="Lim J."/>
            <person name="Wang M."/>
            <person name="Labutti K."/>
            <person name="Lipzen A."/>
            <person name="Barry K."/>
            <person name="Grigoriev I.V."/>
        </authorList>
    </citation>
    <scope>NUCLEOTIDE SEQUENCE [LARGE SCALE GENOMIC DNA]</scope>
    <source>
        <strain evidence="5">J235TASD1</strain>
    </source>
</reference>
<evidence type="ECO:0000313" key="5">
    <source>
        <dbReference type="Proteomes" id="UP000070501"/>
    </source>
</evidence>
<organism evidence="4 5">
    <name type="scientific">Microdochium bolleyi</name>
    <dbReference type="NCBI Taxonomy" id="196109"/>
    <lineage>
        <taxon>Eukaryota</taxon>
        <taxon>Fungi</taxon>
        <taxon>Dikarya</taxon>
        <taxon>Ascomycota</taxon>
        <taxon>Pezizomycotina</taxon>
        <taxon>Sordariomycetes</taxon>
        <taxon>Xylariomycetidae</taxon>
        <taxon>Xylariales</taxon>
        <taxon>Microdochiaceae</taxon>
        <taxon>Microdochium</taxon>
    </lineage>
</organism>
<feature type="region of interest" description="Disordered" evidence="1">
    <location>
        <begin position="303"/>
        <end position="327"/>
    </location>
</feature>
<name>A0A136JI39_9PEZI</name>
<dbReference type="OrthoDB" id="3918601at2759"/>
<feature type="transmembrane region" description="Helical" evidence="2">
    <location>
        <begin position="210"/>
        <end position="230"/>
    </location>
</feature>
<feature type="transmembrane region" description="Helical" evidence="2">
    <location>
        <begin position="250"/>
        <end position="270"/>
    </location>
</feature>
<feature type="transmembrane region" description="Helical" evidence="2">
    <location>
        <begin position="20"/>
        <end position="43"/>
    </location>
</feature>
<dbReference type="InterPro" id="IPR049326">
    <property type="entry name" value="Rhodopsin_dom_fungi"/>
</dbReference>
<keyword evidence="2" id="KW-1133">Transmembrane helix</keyword>
<proteinExistence type="predicted"/>
<feature type="transmembrane region" description="Helical" evidence="2">
    <location>
        <begin position="55"/>
        <end position="79"/>
    </location>
</feature>
<sequence length="442" mass="47306">MSAPPQADAFLGLRDEDHSAILASITVAALLMTTSIITGKLLYRRAQRVWRNYDFILLAGVGFLLAQSALVVYAASLGIGRHASTLDEARLDRIAKTQFAISILWVSVMFCTKISMCWFIDAINSFTQIQWANRILVGIISTLSVISIVATGFRCPLPAPWRAVSSAMCPTAVPVYTFTLISCIITDVLICLIASVMIVRVQTTLHTKALIIGLFSIRLLVAGAVSPALAGTSYVHNGSDTDFTWEALRPNIWLTVAGHLSVITACIPSLKGVVDSWLGNTFGIDIDSPYQLERMRGTKGGFAVTDHSTQGGGSSRSGTDYHRSNGALNSTLSKLSSRASRFAERAANGKTSGSRADALSAASAALKLTTSSPTEASCYANGAEGPTKGKTVRNSNQLSNKQDGQSESVRGLTDGVIMIHSDIEVKYDEVDHRDGSSYSSRD</sequence>
<keyword evidence="2" id="KW-0812">Transmembrane</keyword>
<keyword evidence="2" id="KW-0472">Membrane</keyword>
<feature type="transmembrane region" description="Helical" evidence="2">
    <location>
        <begin position="173"/>
        <end position="198"/>
    </location>
</feature>
<dbReference type="EMBL" id="KQ964245">
    <property type="protein sequence ID" value="KXJ96815.1"/>
    <property type="molecule type" value="Genomic_DNA"/>
</dbReference>
<feature type="domain" description="Rhodopsin" evidence="3">
    <location>
        <begin position="47"/>
        <end position="274"/>
    </location>
</feature>
<feature type="transmembrane region" description="Helical" evidence="2">
    <location>
        <begin position="99"/>
        <end position="123"/>
    </location>
</feature>
<dbReference type="PANTHER" id="PTHR38794">
    <property type="entry name" value="INTEGRAL MEMBRANE PROTEIN"/>
    <property type="match status" value="1"/>
</dbReference>
<evidence type="ECO:0000313" key="4">
    <source>
        <dbReference type="EMBL" id="KXJ96815.1"/>
    </source>
</evidence>
<accession>A0A136JI39</accession>
<feature type="transmembrane region" description="Helical" evidence="2">
    <location>
        <begin position="135"/>
        <end position="153"/>
    </location>
</feature>
<dbReference type="InParanoid" id="A0A136JI39"/>
<feature type="compositionally biased region" description="Polar residues" evidence="1">
    <location>
        <begin position="392"/>
        <end position="408"/>
    </location>
</feature>
<evidence type="ECO:0000256" key="2">
    <source>
        <dbReference type="SAM" id="Phobius"/>
    </source>
</evidence>
<gene>
    <name evidence="4" type="ORF">Micbo1qcDRAFT_229623</name>
</gene>
<evidence type="ECO:0000259" key="3">
    <source>
        <dbReference type="Pfam" id="PF20684"/>
    </source>
</evidence>
<dbReference type="PANTHER" id="PTHR38794:SF1">
    <property type="entry name" value="INTEGRAL MEMBRANE PROTEIN"/>
    <property type="match status" value="1"/>
</dbReference>
<keyword evidence="5" id="KW-1185">Reference proteome</keyword>
<dbReference type="Proteomes" id="UP000070501">
    <property type="component" value="Unassembled WGS sequence"/>
</dbReference>
<dbReference type="Pfam" id="PF20684">
    <property type="entry name" value="Fung_rhodopsin"/>
    <property type="match status" value="1"/>
</dbReference>
<feature type="region of interest" description="Disordered" evidence="1">
    <location>
        <begin position="373"/>
        <end position="408"/>
    </location>
</feature>